<dbReference type="Pfam" id="PF13564">
    <property type="entry name" value="DoxX_2"/>
    <property type="match status" value="1"/>
</dbReference>
<feature type="transmembrane region" description="Helical" evidence="5">
    <location>
        <begin position="72"/>
        <end position="95"/>
    </location>
</feature>
<gene>
    <name evidence="6" type="ORF">GD597_19100</name>
</gene>
<dbReference type="AlphaFoldDB" id="A0A8J8FKJ8"/>
<dbReference type="EMBL" id="WHPF01000016">
    <property type="protein sequence ID" value="NNV57586.1"/>
    <property type="molecule type" value="Genomic_DNA"/>
</dbReference>
<sequence>MTLNLRTIGIWILRLLAAAIMLQTLYFKFTAHPQSVKLFTELGLEPYGRIGIGIMELIASILILYPKTTGIGAVLGIGLMSGAIFFHLTVLGIVFDGDAILFTYAVIVFACCAALAFIYLKDILKLLPFKLKKE</sequence>
<dbReference type="Proteomes" id="UP000598971">
    <property type="component" value="Unassembled WGS sequence"/>
</dbReference>
<comment type="caution">
    <text evidence="6">The sequence shown here is derived from an EMBL/GenBank/DDBJ whole genome shotgun (WGS) entry which is preliminary data.</text>
</comment>
<name>A0A8J8FKJ8_9BACT</name>
<evidence type="ECO:0000256" key="1">
    <source>
        <dbReference type="ARBA" id="ARBA00004141"/>
    </source>
</evidence>
<keyword evidence="2 5" id="KW-0812">Transmembrane</keyword>
<evidence type="ECO:0000256" key="5">
    <source>
        <dbReference type="SAM" id="Phobius"/>
    </source>
</evidence>
<feature type="transmembrane region" description="Helical" evidence="5">
    <location>
        <begin position="47"/>
        <end position="65"/>
    </location>
</feature>
<dbReference type="RefSeq" id="WP_171609532.1">
    <property type="nucleotide sequence ID" value="NZ_WHPF01000016.1"/>
</dbReference>
<evidence type="ECO:0000256" key="2">
    <source>
        <dbReference type="ARBA" id="ARBA00022692"/>
    </source>
</evidence>
<reference evidence="6" key="1">
    <citation type="submission" date="2019-10" db="EMBL/GenBank/DDBJ databases">
        <title>Draft genome sequence of Panacibacter sp. KCS-6.</title>
        <authorList>
            <person name="Yim K.J."/>
        </authorList>
    </citation>
    <scope>NUCLEOTIDE SEQUENCE</scope>
    <source>
        <strain evidence="6">KCS-6</strain>
    </source>
</reference>
<proteinExistence type="predicted"/>
<comment type="subcellular location">
    <subcellularLocation>
        <location evidence="1">Membrane</location>
        <topology evidence="1">Multi-pass membrane protein</topology>
    </subcellularLocation>
</comment>
<feature type="transmembrane region" description="Helical" evidence="5">
    <location>
        <begin position="101"/>
        <end position="120"/>
    </location>
</feature>
<dbReference type="InterPro" id="IPR032808">
    <property type="entry name" value="DoxX"/>
</dbReference>
<keyword evidence="3 5" id="KW-1133">Transmembrane helix</keyword>
<evidence type="ECO:0000313" key="6">
    <source>
        <dbReference type="EMBL" id="NNV57586.1"/>
    </source>
</evidence>
<evidence type="ECO:0000256" key="4">
    <source>
        <dbReference type="ARBA" id="ARBA00023136"/>
    </source>
</evidence>
<protein>
    <submittedName>
        <fullName evidence="6">DoxX family protein</fullName>
    </submittedName>
</protein>
<feature type="transmembrane region" description="Helical" evidence="5">
    <location>
        <begin position="7"/>
        <end position="27"/>
    </location>
</feature>
<organism evidence="6 7">
    <name type="scientific">Limnovirga soli</name>
    <dbReference type="NCBI Taxonomy" id="2656915"/>
    <lineage>
        <taxon>Bacteria</taxon>
        <taxon>Pseudomonadati</taxon>
        <taxon>Bacteroidota</taxon>
        <taxon>Chitinophagia</taxon>
        <taxon>Chitinophagales</taxon>
        <taxon>Chitinophagaceae</taxon>
        <taxon>Limnovirga</taxon>
    </lineage>
</organism>
<keyword evidence="7" id="KW-1185">Reference proteome</keyword>
<evidence type="ECO:0000256" key="3">
    <source>
        <dbReference type="ARBA" id="ARBA00022989"/>
    </source>
</evidence>
<evidence type="ECO:0000313" key="7">
    <source>
        <dbReference type="Proteomes" id="UP000598971"/>
    </source>
</evidence>
<dbReference type="GO" id="GO:0016020">
    <property type="term" value="C:membrane"/>
    <property type="evidence" value="ECO:0007669"/>
    <property type="project" value="UniProtKB-SubCell"/>
</dbReference>
<keyword evidence="4 5" id="KW-0472">Membrane</keyword>
<accession>A0A8J8FKJ8</accession>